<keyword evidence="1" id="KW-0812">Transmembrane</keyword>
<evidence type="ECO:0000256" key="1">
    <source>
        <dbReference type="SAM" id="Phobius"/>
    </source>
</evidence>
<feature type="transmembrane region" description="Helical" evidence="1">
    <location>
        <begin position="56"/>
        <end position="74"/>
    </location>
</feature>
<reference evidence="2" key="1">
    <citation type="submission" date="2016-10" db="EMBL/GenBank/DDBJ databases">
        <title>Sequence of Gallionella enrichment culture.</title>
        <authorList>
            <person name="Poehlein A."/>
            <person name="Muehling M."/>
            <person name="Daniel R."/>
        </authorList>
    </citation>
    <scope>NUCLEOTIDE SEQUENCE</scope>
</reference>
<dbReference type="AlphaFoldDB" id="A0A1J5S6F7"/>
<keyword evidence="1" id="KW-0472">Membrane</keyword>
<keyword evidence="1" id="KW-1133">Transmembrane helix</keyword>
<feature type="transmembrane region" description="Helical" evidence="1">
    <location>
        <begin position="86"/>
        <end position="103"/>
    </location>
</feature>
<proteinExistence type="predicted"/>
<evidence type="ECO:0000313" key="2">
    <source>
        <dbReference type="EMBL" id="OIQ97371.1"/>
    </source>
</evidence>
<organism evidence="2">
    <name type="scientific">mine drainage metagenome</name>
    <dbReference type="NCBI Taxonomy" id="410659"/>
    <lineage>
        <taxon>unclassified sequences</taxon>
        <taxon>metagenomes</taxon>
        <taxon>ecological metagenomes</taxon>
    </lineage>
</organism>
<sequence length="204" mass="23991">MGRTLIQQGTFKTLNFTIDDTGLQFHKKRRESNIELHFAFEQIKTNKASEIDHNKFLLVCANIAAFFFLLFFIMSFSDRTIEGSTIIFWLVTSLAIFIIYFFSRSKKIYLYTTENKLIEFYADKPNENEVNEFIEELLNERTTYLVSKYGNPNRNLEYAPQLDNLNWLLNVKAITKSTYDEKIRELNSLFNNISNSPIGFVKQN</sequence>
<gene>
    <name evidence="2" type="ORF">GALL_206310</name>
</gene>
<protein>
    <submittedName>
        <fullName evidence="2">Uncharacterized protein</fullName>
    </submittedName>
</protein>
<accession>A0A1J5S6F7</accession>
<name>A0A1J5S6F7_9ZZZZ</name>
<comment type="caution">
    <text evidence="2">The sequence shown here is derived from an EMBL/GenBank/DDBJ whole genome shotgun (WGS) entry which is preliminary data.</text>
</comment>
<dbReference type="EMBL" id="MLJW01000134">
    <property type="protein sequence ID" value="OIQ97371.1"/>
    <property type="molecule type" value="Genomic_DNA"/>
</dbReference>